<gene>
    <name evidence="2" type="primary">Dsec\GM12404</name>
    <name evidence="2" type="ORF">Dsec_GM12404</name>
</gene>
<accession>B4I0Q2</accession>
<reference evidence="2 3" key="1">
    <citation type="journal article" date="2007" name="Nature">
        <title>Evolution of genes and genomes on the Drosophila phylogeny.</title>
        <authorList>
            <consortium name="Drosophila 12 Genomes Consortium"/>
            <person name="Clark A.G."/>
            <person name="Eisen M.B."/>
            <person name="Smith D.R."/>
            <person name="Bergman C.M."/>
            <person name="Oliver B."/>
            <person name="Markow T.A."/>
            <person name="Kaufman T.C."/>
            <person name="Kellis M."/>
            <person name="Gelbart W."/>
            <person name="Iyer V.N."/>
            <person name="Pollard D.A."/>
            <person name="Sackton T.B."/>
            <person name="Larracuente A.M."/>
            <person name="Singh N.D."/>
            <person name="Abad J.P."/>
            <person name="Abt D.N."/>
            <person name="Adryan B."/>
            <person name="Aguade M."/>
            <person name="Akashi H."/>
            <person name="Anderson W.W."/>
            <person name="Aquadro C.F."/>
            <person name="Ardell D.H."/>
            <person name="Arguello R."/>
            <person name="Artieri C.G."/>
            <person name="Barbash D.A."/>
            <person name="Barker D."/>
            <person name="Barsanti P."/>
            <person name="Batterham P."/>
            <person name="Batzoglou S."/>
            <person name="Begun D."/>
            <person name="Bhutkar A."/>
            <person name="Blanco E."/>
            <person name="Bosak S.A."/>
            <person name="Bradley R.K."/>
            <person name="Brand A.D."/>
            <person name="Brent M.R."/>
            <person name="Brooks A.N."/>
            <person name="Brown R.H."/>
            <person name="Butlin R.K."/>
            <person name="Caggese C."/>
            <person name="Calvi B.R."/>
            <person name="Bernardo de Carvalho A."/>
            <person name="Caspi A."/>
            <person name="Castrezana S."/>
            <person name="Celniker S.E."/>
            <person name="Chang J.L."/>
            <person name="Chapple C."/>
            <person name="Chatterji S."/>
            <person name="Chinwalla A."/>
            <person name="Civetta A."/>
            <person name="Clifton S.W."/>
            <person name="Comeron J.M."/>
            <person name="Costello J.C."/>
            <person name="Coyne J.A."/>
            <person name="Daub J."/>
            <person name="David R.G."/>
            <person name="Delcher A.L."/>
            <person name="Delehaunty K."/>
            <person name="Do C.B."/>
            <person name="Ebling H."/>
            <person name="Edwards K."/>
            <person name="Eickbush T."/>
            <person name="Evans J.D."/>
            <person name="Filipski A."/>
            <person name="Findeiss S."/>
            <person name="Freyhult E."/>
            <person name="Fulton L."/>
            <person name="Fulton R."/>
            <person name="Garcia A.C."/>
            <person name="Gardiner A."/>
            <person name="Garfield D.A."/>
            <person name="Garvin B.E."/>
            <person name="Gibson G."/>
            <person name="Gilbert D."/>
            <person name="Gnerre S."/>
            <person name="Godfrey J."/>
            <person name="Good R."/>
            <person name="Gotea V."/>
            <person name="Gravely B."/>
            <person name="Greenberg A.J."/>
            <person name="Griffiths-Jones S."/>
            <person name="Gross S."/>
            <person name="Guigo R."/>
            <person name="Gustafson E.A."/>
            <person name="Haerty W."/>
            <person name="Hahn M.W."/>
            <person name="Halligan D.L."/>
            <person name="Halpern A.L."/>
            <person name="Halter G.M."/>
            <person name="Han M.V."/>
            <person name="Heger A."/>
            <person name="Hillier L."/>
            <person name="Hinrichs A.S."/>
            <person name="Holmes I."/>
            <person name="Hoskins R.A."/>
            <person name="Hubisz M.J."/>
            <person name="Hultmark D."/>
            <person name="Huntley M.A."/>
            <person name="Jaffe D.B."/>
            <person name="Jagadeeshan S."/>
            <person name="Jeck W.R."/>
            <person name="Johnson J."/>
            <person name="Jones C.D."/>
            <person name="Jordan W.C."/>
            <person name="Karpen G.H."/>
            <person name="Kataoka E."/>
            <person name="Keightley P.D."/>
            <person name="Kheradpour P."/>
            <person name="Kirkness E.F."/>
            <person name="Koerich L.B."/>
            <person name="Kristiansen K."/>
            <person name="Kudrna D."/>
            <person name="Kulathinal R.J."/>
            <person name="Kumar S."/>
            <person name="Kwok R."/>
            <person name="Lander E."/>
            <person name="Langley C.H."/>
            <person name="Lapoint R."/>
            <person name="Lazzaro B.P."/>
            <person name="Lee S.J."/>
            <person name="Levesque L."/>
            <person name="Li R."/>
            <person name="Lin C.F."/>
            <person name="Lin M.F."/>
            <person name="Lindblad-Toh K."/>
            <person name="Llopart A."/>
            <person name="Long M."/>
            <person name="Low L."/>
            <person name="Lozovsky E."/>
            <person name="Lu J."/>
            <person name="Luo M."/>
            <person name="Machado C.A."/>
            <person name="Makalowski W."/>
            <person name="Marzo M."/>
            <person name="Matsuda M."/>
            <person name="Matzkin L."/>
            <person name="McAllister B."/>
            <person name="McBride C.S."/>
            <person name="McKernan B."/>
            <person name="McKernan K."/>
            <person name="Mendez-Lago M."/>
            <person name="Minx P."/>
            <person name="Mollenhauer M.U."/>
            <person name="Montooth K."/>
            <person name="Mount S.M."/>
            <person name="Mu X."/>
            <person name="Myers E."/>
            <person name="Negre B."/>
            <person name="Newfeld S."/>
            <person name="Nielsen R."/>
            <person name="Noor M.A."/>
            <person name="O'Grady P."/>
            <person name="Pachter L."/>
            <person name="Papaceit M."/>
            <person name="Parisi M.J."/>
            <person name="Parisi M."/>
            <person name="Parts L."/>
            <person name="Pedersen J.S."/>
            <person name="Pesole G."/>
            <person name="Phillippy A.M."/>
            <person name="Ponting C.P."/>
            <person name="Pop M."/>
            <person name="Porcelli D."/>
            <person name="Powell J.R."/>
            <person name="Prohaska S."/>
            <person name="Pruitt K."/>
            <person name="Puig M."/>
            <person name="Quesneville H."/>
            <person name="Ram K.R."/>
            <person name="Rand D."/>
            <person name="Rasmussen M.D."/>
            <person name="Reed L.K."/>
            <person name="Reenan R."/>
            <person name="Reily A."/>
            <person name="Remington K.A."/>
            <person name="Rieger T.T."/>
            <person name="Ritchie M.G."/>
            <person name="Robin C."/>
            <person name="Rogers Y.H."/>
            <person name="Rohde C."/>
            <person name="Rozas J."/>
            <person name="Rubenfield M.J."/>
            <person name="Ruiz A."/>
            <person name="Russo S."/>
            <person name="Salzberg S.L."/>
            <person name="Sanchez-Gracia A."/>
            <person name="Saranga D.J."/>
            <person name="Sato H."/>
            <person name="Schaeffer S.W."/>
            <person name="Schatz M.C."/>
            <person name="Schlenke T."/>
            <person name="Schwartz R."/>
            <person name="Segarra C."/>
            <person name="Singh R.S."/>
            <person name="Sirot L."/>
            <person name="Sirota M."/>
            <person name="Sisneros N.B."/>
            <person name="Smith C.D."/>
            <person name="Smith T.F."/>
            <person name="Spieth J."/>
            <person name="Stage D.E."/>
            <person name="Stark A."/>
            <person name="Stephan W."/>
            <person name="Strausberg R.L."/>
            <person name="Strempel S."/>
            <person name="Sturgill D."/>
            <person name="Sutton G."/>
            <person name="Sutton G.G."/>
            <person name="Tao W."/>
            <person name="Teichmann S."/>
            <person name="Tobari Y.N."/>
            <person name="Tomimura Y."/>
            <person name="Tsolas J.M."/>
            <person name="Valente V.L."/>
            <person name="Venter E."/>
            <person name="Venter J.C."/>
            <person name="Vicario S."/>
            <person name="Vieira F.G."/>
            <person name="Vilella A.J."/>
            <person name="Villasante A."/>
            <person name="Walenz B."/>
            <person name="Wang J."/>
            <person name="Wasserman M."/>
            <person name="Watts T."/>
            <person name="Wilson D."/>
            <person name="Wilson R.K."/>
            <person name="Wing R.A."/>
            <person name="Wolfner M.F."/>
            <person name="Wong A."/>
            <person name="Wong G.K."/>
            <person name="Wu C.I."/>
            <person name="Wu G."/>
            <person name="Yamamoto D."/>
            <person name="Yang H.P."/>
            <person name="Yang S.P."/>
            <person name="Yorke J.A."/>
            <person name="Yoshida K."/>
            <person name="Zdobnov E."/>
            <person name="Zhang P."/>
            <person name="Zhang Y."/>
            <person name="Zimin A.V."/>
            <person name="Baldwin J."/>
            <person name="Abdouelleil A."/>
            <person name="Abdulkadir J."/>
            <person name="Abebe A."/>
            <person name="Abera B."/>
            <person name="Abreu J."/>
            <person name="Acer S.C."/>
            <person name="Aftuck L."/>
            <person name="Alexander A."/>
            <person name="An P."/>
            <person name="Anderson E."/>
            <person name="Anderson S."/>
            <person name="Arachi H."/>
            <person name="Azer M."/>
            <person name="Bachantsang P."/>
            <person name="Barry A."/>
            <person name="Bayul T."/>
            <person name="Berlin A."/>
            <person name="Bessette D."/>
            <person name="Bloom T."/>
            <person name="Blye J."/>
            <person name="Boguslavskiy L."/>
            <person name="Bonnet C."/>
            <person name="Boukhgalter B."/>
            <person name="Bourzgui I."/>
            <person name="Brown A."/>
            <person name="Cahill P."/>
            <person name="Channer S."/>
            <person name="Cheshatsang Y."/>
            <person name="Chuda L."/>
            <person name="Citroen M."/>
            <person name="Collymore A."/>
            <person name="Cooke P."/>
            <person name="Costello M."/>
            <person name="D'Aco K."/>
            <person name="Daza R."/>
            <person name="De Haan G."/>
            <person name="DeGray S."/>
            <person name="DeMaso C."/>
            <person name="Dhargay N."/>
            <person name="Dooley K."/>
            <person name="Dooley E."/>
            <person name="Doricent M."/>
            <person name="Dorje P."/>
            <person name="Dorjee K."/>
            <person name="Dupes A."/>
            <person name="Elong R."/>
            <person name="Falk J."/>
            <person name="Farina A."/>
            <person name="Faro S."/>
            <person name="Ferguson D."/>
            <person name="Fisher S."/>
            <person name="Foley C.D."/>
            <person name="Franke A."/>
            <person name="Friedrich D."/>
            <person name="Gadbois L."/>
            <person name="Gearin G."/>
            <person name="Gearin C.R."/>
            <person name="Giannoukos G."/>
            <person name="Goode T."/>
            <person name="Graham J."/>
            <person name="Grandbois E."/>
            <person name="Grewal S."/>
            <person name="Gyaltsen K."/>
            <person name="Hafez N."/>
            <person name="Hagos B."/>
            <person name="Hall J."/>
            <person name="Henson C."/>
            <person name="Hollinger A."/>
            <person name="Honan T."/>
            <person name="Huard M.D."/>
            <person name="Hughes L."/>
            <person name="Hurhula B."/>
            <person name="Husby M.E."/>
            <person name="Kamat A."/>
            <person name="Kanga B."/>
            <person name="Kashin S."/>
            <person name="Khazanovich D."/>
            <person name="Kisner P."/>
            <person name="Lance K."/>
            <person name="Lara M."/>
            <person name="Lee W."/>
            <person name="Lennon N."/>
            <person name="Letendre F."/>
            <person name="LeVine R."/>
            <person name="Lipovsky A."/>
            <person name="Liu X."/>
            <person name="Liu J."/>
            <person name="Liu S."/>
            <person name="Lokyitsang T."/>
            <person name="Lokyitsang Y."/>
            <person name="Lubonja R."/>
            <person name="Lui A."/>
            <person name="MacDonald P."/>
            <person name="Magnisalis V."/>
            <person name="Maru K."/>
            <person name="Matthews C."/>
            <person name="McCusker W."/>
            <person name="McDonough S."/>
            <person name="Mehta T."/>
            <person name="Meldrim J."/>
            <person name="Meneus L."/>
            <person name="Mihai O."/>
            <person name="Mihalev A."/>
            <person name="Mihova T."/>
            <person name="Mittelman R."/>
            <person name="Mlenga V."/>
            <person name="Montmayeur A."/>
            <person name="Mulrain L."/>
            <person name="Navidi A."/>
            <person name="Naylor J."/>
            <person name="Negash T."/>
            <person name="Nguyen T."/>
            <person name="Nguyen N."/>
            <person name="Nicol R."/>
            <person name="Norbu C."/>
            <person name="Norbu N."/>
            <person name="Novod N."/>
            <person name="O'Neill B."/>
            <person name="Osman S."/>
            <person name="Markiewicz E."/>
            <person name="Oyono O.L."/>
            <person name="Patti C."/>
            <person name="Phunkhang P."/>
            <person name="Pierre F."/>
            <person name="Priest M."/>
            <person name="Raghuraman S."/>
            <person name="Rege F."/>
            <person name="Reyes R."/>
            <person name="Rise C."/>
            <person name="Rogov P."/>
            <person name="Ross K."/>
            <person name="Ryan E."/>
            <person name="Settipalli S."/>
            <person name="Shea T."/>
            <person name="Sherpa N."/>
            <person name="Shi L."/>
            <person name="Shih D."/>
            <person name="Sparrow T."/>
            <person name="Spaulding J."/>
            <person name="Stalker J."/>
            <person name="Stange-Thomann N."/>
            <person name="Stavropoulos S."/>
            <person name="Stone C."/>
            <person name="Strader C."/>
            <person name="Tesfaye S."/>
            <person name="Thomson T."/>
            <person name="Thoulutsang Y."/>
            <person name="Thoulutsang D."/>
            <person name="Topham K."/>
            <person name="Topping I."/>
            <person name="Tsamla T."/>
            <person name="Vassiliev H."/>
            <person name="Vo A."/>
            <person name="Wangchuk T."/>
            <person name="Wangdi T."/>
            <person name="Weiand M."/>
            <person name="Wilkinson J."/>
            <person name="Wilson A."/>
            <person name="Yadav S."/>
            <person name="Young G."/>
            <person name="Yu Q."/>
            <person name="Zembek L."/>
            <person name="Zhong D."/>
            <person name="Zimmer A."/>
            <person name="Zwirko Z."/>
            <person name="Jaffe D.B."/>
            <person name="Alvarez P."/>
            <person name="Brockman W."/>
            <person name="Butler J."/>
            <person name="Chin C."/>
            <person name="Gnerre S."/>
            <person name="Grabherr M."/>
            <person name="Kleber M."/>
            <person name="Mauceli E."/>
            <person name="MacCallum I."/>
        </authorList>
    </citation>
    <scope>NUCLEOTIDE SEQUENCE [LARGE SCALE GENOMIC DNA]</scope>
    <source>
        <strain evidence="3">Rob3c / Tucson 14021-0248.25</strain>
    </source>
</reference>
<feature type="compositionally biased region" description="Polar residues" evidence="1">
    <location>
        <begin position="7"/>
        <end position="20"/>
    </location>
</feature>
<proteinExistence type="predicted"/>
<dbReference type="Proteomes" id="UP000001292">
    <property type="component" value="Unassembled WGS sequence"/>
</dbReference>
<dbReference type="AlphaFoldDB" id="B4I0Q2"/>
<feature type="region of interest" description="Disordered" evidence="1">
    <location>
        <begin position="1"/>
        <end position="116"/>
    </location>
</feature>
<dbReference type="EMBL" id="CH480819">
    <property type="protein sequence ID" value="EDW53083.1"/>
    <property type="molecule type" value="Genomic_DNA"/>
</dbReference>
<evidence type="ECO:0000313" key="2">
    <source>
        <dbReference type="EMBL" id="EDW53083.1"/>
    </source>
</evidence>
<protein>
    <submittedName>
        <fullName evidence="2">GM12404</fullName>
    </submittedName>
</protein>
<keyword evidence="3" id="KW-1185">Reference proteome</keyword>
<organism evidence="3">
    <name type="scientific">Drosophila sechellia</name>
    <name type="common">Fruit fly</name>
    <dbReference type="NCBI Taxonomy" id="7238"/>
    <lineage>
        <taxon>Eukaryota</taxon>
        <taxon>Metazoa</taxon>
        <taxon>Ecdysozoa</taxon>
        <taxon>Arthropoda</taxon>
        <taxon>Hexapoda</taxon>
        <taxon>Insecta</taxon>
        <taxon>Pterygota</taxon>
        <taxon>Neoptera</taxon>
        <taxon>Endopterygota</taxon>
        <taxon>Diptera</taxon>
        <taxon>Brachycera</taxon>
        <taxon>Muscomorpha</taxon>
        <taxon>Ephydroidea</taxon>
        <taxon>Drosophilidae</taxon>
        <taxon>Drosophila</taxon>
        <taxon>Sophophora</taxon>
    </lineage>
</organism>
<feature type="compositionally biased region" description="Low complexity" evidence="1">
    <location>
        <begin position="90"/>
        <end position="99"/>
    </location>
</feature>
<dbReference type="HOGENOM" id="CLU_2099410_0_0_1"/>
<feature type="compositionally biased region" description="Polar residues" evidence="1">
    <location>
        <begin position="35"/>
        <end position="48"/>
    </location>
</feature>
<feature type="compositionally biased region" description="Polar residues" evidence="1">
    <location>
        <begin position="62"/>
        <end position="74"/>
    </location>
</feature>
<name>B4I0Q2_DROSE</name>
<sequence length="116" mass="12581">MEFGQNHKFTITTQLPQQCTAPRGLGPFDPPSDPLNHQPNNLPAHQSTNPPPIAHPPLKGGSKQTPMTQRNPTLETPIPNPNRGPNLKPNTNTTTTATTISSFGSEELYGKHQGRT</sequence>
<evidence type="ECO:0000256" key="1">
    <source>
        <dbReference type="SAM" id="MobiDB-lite"/>
    </source>
</evidence>
<evidence type="ECO:0000313" key="3">
    <source>
        <dbReference type="Proteomes" id="UP000001292"/>
    </source>
</evidence>